<protein>
    <recommendedName>
        <fullName evidence="10">Large-conductance mechanosensitive channel</fullName>
    </recommendedName>
</protein>
<evidence type="ECO:0000256" key="5">
    <source>
        <dbReference type="ARBA" id="ARBA00022692"/>
    </source>
</evidence>
<name>A0A5R8KA51_9BACT</name>
<dbReference type="NCBIfam" id="NF010557">
    <property type="entry name" value="PRK13952.1"/>
    <property type="match status" value="1"/>
</dbReference>
<comment type="function">
    <text evidence="10">Channel that opens in response to stretch forces in the membrane lipid bilayer. May participate in the regulation of osmotic pressure changes within the cell.</text>
</comment>
<comment type="subcellular location">
    <subcellularLocation>
        <location evidence="1 10">Cell membrane</location>
        <topology evidence="1 10">Multi-pass membrane protein</topology>
    </subcellularLocation>
</comment>
<dbReference type="HAMAP" id="MF_00115">
    <property type="entry name" value="MscL"/>
    <property type="match status" value="1"/>
</dbReference>
<dbReference type="NCBIfam" id="TIGR00220">
    <property type="entry name" value="mscL"/>
    <property type="match status" value="1"/>
</dbReference>
<evidence type="ECO:0000256" key="4">
    <source>
        <dbReference type="ARBA" id="ARBA00022475"/>
    </source>
</evidence>
<dbReference type="PANTHER" id="PTHR30266:SF2">
    <property type="entry name" value="LARGE-CONDUCTANCE MECHANOSENSITIVE CHANNEL"/>
    <property type="match status" value="1"/>
</dbReference>
<dbReference type="SUPFAM" id="SSF81330">
    <property type="entry name" value="Gated mechanosensitive channel"/>
    <property type="match status" value="1"/>
</dbReference>
<evidence type="ECO:0000256" key="6">
    <source>
        <dbReference type="ARBA" id="ARBA00022989"/>
    </source>
</evidence>
<evidence type="ECO:0000256" key="9">
    <source>
        <dbReference type="ARBA" id="ARBA00023303"/>
    </source>
</evidence>
<proteinExistence type="inferred from homology"/>
<dbReference type="InterPro" id="IPR036019">
    <property type="entry name" value="MscL_channel"/>
</dbReference>
<dbReference type="EMBL" id="VAUV01000015">
    <property type="protein sequence ID" value="TLD69200.1"/>
    <property type="molecule type" value="Genomic_DNA"/>
</dbReference>
<dbReference type="OrthoDB" id="9810350at2"/>
<comment type="subunit">
    <text evidence="10">Homopentamer.</text>
</comment>
<keyword evidence="7 10" id="KW-0406">Ion transport</keyword>
<dbReference type="Gene3D" id="1.10.1200.120">
    <property type="entry name" value="Large-conductance mechanosensitive channel, MscL, domain 1"/>
    <property type="match status" value="1"/>
</dbReference>
<evidence type="ECO:0000256" key="10">
    <source>
        <dbReference type="HAMAP-Rule" id="MF_00115"/>
    </source>
</evidence>
<dbReference type="RefSeq" id="WP_138087886.1">
    <property type="nucleotide sequence ID" value="NZ_VAUV01000015.1"/>
</dbReference>
<keyword evidence="5 10" id="KW-0812">Transmembrane</keyword>
<evidence type="ECO:0000313" key="11">
    <source>
        <dbReference type="EMBL" id="TLD69200.1"/>
    </source>
</evidence>
<keyword evidence="9 10" id="KW-0407">Ion channel</keyword>
<accession>A0A5R8KA51</accession>
<dbReference type="NCBIfam" id="NF001843">
    <property type="entry name" value="PRK00567.1-4"/>
    <property type="match status" value="1"/>
</dbReference>
<keyword evidence="3 10" id="KW-0813">Transport</keyword>
<sequence>MKIIEEFKSFVMRGNVIDLAVGVIIGGAFGKIVASAVEDLVMPFVGIVANADFSSLYVPLTQAGREAVANGVTTLAEAKKVGPVFAYGNFLTIFLNFLIVAFCIFMLIKILNRLHRKKEAEPAAPSPPPDEVVLLREIRDLLKEK</sequence>
<evidence type="ECO:0000313" key="12">
    <source>
        <dbReference type="Proteomes" id="UP000306196"/>
    </source>
</evidence>
<dbReference type="PANTHER" id="PTHR30266">
    <property type="entry name" value="MECHANOSENSITIVE CHANNEL MSCL"/>
    <property type="match status" value="1"/>
</dbReference>
<dbReference type="PRINTS" id="PR01264">
    <property type="entry name" value="MECHCHANNEL"/>
</dbReference>
<keyword evidence="8 10" id="KW-0472">Membrane</keyword>
<dbReference type="Pfam" id="PF01741">
    <property type="entry name" value="MscL"/>
    <property type="match status" value="1"/>
</dbReference>
<keyword evidence="6 10" id="KW-1133">Transmembrane helix</keyword>
<evidence type="ECO:0000256" key="7">
    <source>
        <dbReference type="ARBA" id="ARBA00023065"/>
    </source>
</evidence>
<dbReference type="Proteomes" id="UP000306196">
    <property type="component" value="Unassembled WGS sequence"/>
</dbReference>
<feature type="transmembrane region" description="Helical" evidence="10">
    <location>
        <begin position="84"/>
        <end position="108"/>
    </location>
</feature>
<evidence type="ECO:0000256" key="1">
    <source>
        <dbReference type="ARBA" id="ARBA00004651"/>
    </source>
</evidence>
<comment type="similarity">
    <text evidence="2 10">Belongs to the MscL family.</text>
</comment>
<comment type="caution">
    <text evidence="11">The sequence shown here is derived from an EMBL/GenBank/DDBJ whole genome shotgun (WGS) entry which is preliminary data.</text>
</comment>
<gene>
    <name evidence="10 11" type="primary">mscL</name>
    <name evidence="11" type="ORF">FEM03_19055</name>
</gene>
<organism evidence="11 12">
    <name type="scientific">Phragmitibacter flavus</name>
    <dbReference type="NCBI Taxonomy" id="2576071"/>
    <lineage>
        <taxon>Bacteria</taxon>
        <taxon>Pseudomonadati</taxon>
        <taxon>Verrucomicrobiota</taxon>
        <taxon>Verrucomicrobiia</taxon>
        <taxon>Verrucomicrobiales</taxon>
        <taxon>Verrucomicrobiaceae</taxon>
        <taxon>Phragmitibacter</taxon>
    </lineage>
</organism>
<dbReference type="InterPro" id="IPR001185">
    <property type="entry name" value="MS_channel"/>
</dbReference>
<feature type="transmembrane region" description="Helical" evidence="10">
    <location>
        <begin position="12"/>
        <end position="34"/>
    </location>
</feature>
<dbReference type="InterPro" id="IPR019823">
    <property type="entry name" value="Mechanosensitive_channel_CS"/>
</dbReference>
<dbReference type="InterPro" id="IPR037673">
    <property type="entry name" value="MSC/AndL"/>
</dbReference>
<keyword evidence="12" id="KW-1185">Reference proteome</keyword>
<reference evidence="11 12" key="1">
    <citation type="submission" date="2019-05" db="EMBL/GenBank/DDBJ databases">
        <title>Verrucobacter flavum gen. nov., sp. nov. a new member of the family Verrucomicrobiaceae.</title>
        <authorList>
            <person name="Szuroczki S."/>
            <person name="Abbaszade G."/>
            <person name="Szabo A."/>
            <person name="Felfoldi T."/>
            <person name="Schumann P."/>
            <person name="Boka K."/>
            <person name="Keki Z."/>
            <person name="Toumi M."/>
            <person name="Toth E."/>
        </authorList>
    </citation>
    <scope>NUCLEOTIDE SEQUENCE [LARGE SCALE GENOMIC DNA]</scope>
    <source>
        <strain evidence="11 12">MG-N-17</strain>
    </source>
</reference>
<evidence type="ECO:0000256" key="2">
    <source>
        <dbReference type="ARBA" id="ARBA00007254"/>
    </source>
</evidence>
<evidence type="ECO:0000256" key="3">
    <source>
        <dbReference type="ARBA" id="ARBA00022448"/>
    </source>
</evidence>
<dbReference type="AlphaFoldDB" id="A0A5R8KA51"/>
<dbReference type="GO" id="GO:0005886">
    <property type="term" value="C:plasma membrane"/>
    <property type="evidence" value="ECO:0007669"/>
    <property type="project" value="UniProtKB-SubCell"/>
</dbReference>
<dbReference type="GO" id="GO:0008381">
    <property type="term" value="F:mechanosensitive monoatomic ion channel activity"/>
    <property type="evidence" value="ECO:0007669"/>
    <property type="project" value="UniProtKB-UniRule"/>
</dbReference>
<dbReference type="PROSITE" id="PS01327">
    <property type="entry name" value="MSCL"/>
    <property type="match status" value="1"/>
</dbReference>
<evidence type="ECO:0000256" key="8">
    <source>
        <dbReference type="ARBA" id="ARBA00023136"/>
    </source>
</evidence>
<keyword evidence="4 10" id="KW-1003">Cell membrane</keyword>